<organism evidence="2 3">
    <name type="scientific">Sphingobium subterraneum</name>
    <dbReference type="NCBI Taxonomy" id="627688"/>
    <lineage>
        <taxon>Bacteria</taxon>
        <taxon>Pseudomonadati</taxon>
        <taxon>Pseudomonadota</taxon>
        <taxon>Alphaproteobacteria</taxon>
        <taxon>Sphingomonadales</taxon>
        <taxon>Sphingomonadaceae</taxon>
        <taxon>Sphingobium</taxon>
    </lineage>
</organism>
<comment type="caution">
    <text evidence="2">The sequence shown here is derived from an EMBL/GenBank/DDBJ whole genome shotgun (WGS) entry which is preliminary data.</text>
</comment>
<dbReference type="EMBL" id="JACIJP010000002">
    <property type="protein sequence ID" value="MBB6123761.1"/>
    <property type="molecule type" value="Genomic_DNA"/>
</dbReference>
<feature type="chain" id="PRO_5032921801" description="DUF3617 family protein" evidence="1">
    <location>
        <begin position="21"/>
        <end position="139"/>
    </location>
</feature>
<evidence type="ECO:0000313" key="3">
    <source>
        <dbReference type="Proteomes" id="UP000552700"/>
    </source>
</evidence>
<evidence type="ECO:0008006" key="4">
    <source>
        <dbReference type="Google" id="ProtNLM"/>
    </source>
</evidence>
<name>A0A841J6C3_9SPHN</name>
<accession>A0A841J6C3</accession>
<sequence length="139" mass="14678">MKWRILLLGGVMLGCVAAMAPGGSAPKAAGMLALHGLEKGQWELRERGRTPPERQPRKVCVGDPAQLMQVGHPRASCSRFVVADEASRAAVTYQCNGAGSGRTDLRVETSRLVQIDAQGVANGAPFSLALEGRRVGNCP</sequence>
<dbReference type="AlphaFoldDB" id="A0A841J6C3"/>
<keyword evidence="1" id="KW-0732">Signal</keyword>
<keyword evidence="3" id="KW-1185">Reference proteome</keyword>
<protein>
    <recommendedName>
        <fullName evidence="4">DUF3617 family protein</fullName>
    </recommendedName>
</protein>
<proteinExistence type="predicted"/>
<dbReference type="Proteomes" id="UP000552700">
    <property type="component" value="Unassembled WGS sequence"/>
</dbReference>
<dbReference type="PROSITE" id="PS51257">
    <property type="entry name" value="PROKAR_LIPOPROTEIN"/>
    <property type="match status" value="1"/>
</dbReference>
<feature type="signal peptide" evidence="1">
    <location>
        <begin position="1"/>
        <end position="20"/>
    </location>
</feature>
<gene>
    <name evidence="2" type="ORF">FHS92_001490</name>
</gene>
<evidence type="ECO:0000256" key="1">
    <source>
        <dbReference type="SAM" id="SignalP"/>
    </source>
</evidence>
<reference evidence="2 3" key="1">
    <citation type="submission" date="2020-08" db="EMBL/GenBank/DDBJ databases">
        <title>Genomic Encyclopedia of Type Strains, Phase IV (KMG-IV): sequencing the most valuable type-strain genomes for metagenomic binning, comparative biology and taxonomic classification.</title>
        <authorList>
            <person name="Goeker M."/>
        </authorList>
    </citation>
    <scope>NUCLEOTIDE SEQUENCE [LARGE SCALE GENOMIC DNA]</scope>
    <source>
        <strain evidence="2 3">DSM 102255</strain>
    </source>
</reference>
<dbReference type="RefSeq" id="WP_184079181.1">
    <property type="nucleotide sequence ID" value="NZ_JACIJP010000002.1"/>
</dbReference>
<evidence type="ECO:0000313" key="2">
    <source>
        <dbReference type="EMBL" id="MBB6123761.1"/>
    </source>
</evidence>